<evidence type="ECO:0000256" key="2">
    <source>
        <dbReference type="PROSITE-ProRule" id="PRU00176"/>
    </source>
</evidence>
<feature type="domain" description="RRM" evidence="4">
    <location>
        <begin position="504"/>
        <end position="600"/>
    </location>
</feature>
<accession>A0A9P6RNL0</accession>
<gene>
    <name evidence="5" type="ORF">BGZ99_001795</name>
</gene>
<feature type="region of interest" description="Disordered" evidence="3">
    <location>
        <begin position="386"/>
        <end position="461"/>
    </location>
</feature>
<dbReference type="AlphaFoldDB" id="A0A9P6RNL0"/>
<organism evidence="5 6">
    <name type="scientific">Dissophora globulifera</name>
    <dbReference type="NCBI Taxonomy" id="979702"/>
    <lineage>
        <taxon>Eukaryota</taxon>
        <taxon>Fungi</taxon>
        <taxon>Fungi incertae sedis</taxon>
        <taxon>Mucoromycota</taxon>
        <taxon>Mortierellomycotina</taxon>
        <taxon>Mortierellomycetes</taxon>
        <taxon>Mortierellales</taxon>
        <taxon>Mortierellaceae</taxon>
        <taxon>Dissophora</taxon>
    </lineage>
</organism>
<keyword evidence="6" id="KW-1185">Reference proteome</keyword>
<keyword evidence="1 2" id="KW-0694">RNA-binding</keyword>
<dbReference type="PANTHER" id="PTHR23189">
    <property type="entry name" value="RNA RECOGNITION MOTIF-CONTAINING"/>
    <property type="match status" value="1"/>
</dbReference>
<dbReference type="SUPFAM" id="SSF54928">
    <property type="entry name" value="RNA-binding domain, RBD"/>
    <property type="match status" value="3"/>
</dbReference>
<evidence type="ECO:0000256" key="1">
    <source>
        <dbReference type="ARBA" id="ARBA00022884"/>
    </source>
</evidence>
<evidence type="ECO:0000256" key="3">
    <source>
        <dbReference type="SAM" id="MobiDB-lite"/>
    </source>
</evidence>
<sequence length="654" mass="73425">MSNKFNGRQFSLFEGDPLMAFARNDQKLVKSQFADNGIVPWALDAVGQESIYPDDRDRVKTSPGESTVVPPGSFRCRHNPQCTMIYKLSEIDPVTSDKSAMSPAEDWLVNPQPGRRYSIAPNIASCTPPSHITALNESLCQAIRVGEEPLLSLSPLPTASSSQFDDRATLTRASPRLGPFSEPSIDLSLLKDAEIPTRYLKVSNVARNLSIWRARDVLKSYGDWKGIFTMYLESEGIIFIEFFDIRHAMTASRHLRSSPTFGPLIDVQFCPKIFMCQHLISSYGHVRSFQADTDRWPLFAIVEYYDTRHAISAKMILQELRNKNQIQCQVSFYQKDRVATLKSGRQVEQHLQYGLQDEPHRSPSSLDVLMAASRWLAAPEAIQRTDCTSVSPTESNSSSGPFQHGIESLPIFSSPPDIIRGPQSPTSSSESHVREASTEIHKKIAPSTLSAGMVQDDAQERTKCQGIRSTEAVHDLSYASAVAPVTADPQVNKLTTTTAADKRTTFMIRNIPNKYTQQMLLECINETHFAMFDFLYLRMDFKNKCNVGYAFINFINTDVVSSFIKERVGKKWSRFNSDKICSLSYATIQGRSALVEKFRNSSVMNEEPSYRPKIFYVGGPNIGKEEPFPEPTVAKEGNQHNSRRRGPHGRVADY</sequence>
<evidence type="ECO:0000259" key="4">
    <source>
        <dbReference type="PROSITE" id="PS50102"/>
    </source>
</evidence>
<reference evidence="5" key="1">
    <citation type="journal article" date="2020" name="Fungal Divers.">
        <title>Resolving the Mortierellaceae phylogeny through synthesis of multi-gene phylogenetics and phylogenomics.</title>
        <authorList>
            <person name="Vandepol N."/>
            <person name="Liber J."/>
            <person name="Desiro A."/>
            <person name="Na H."/>
            <person name="Kennedy M."/>
            <person name="Barry K."/>
            <person name="Grigoriev I.V."/>
            <person name="Miller A.N."/>
            <person name="O'Donnell K."/>
            <person name="Stajich J.E."/>
            <person name="Bonito G."/>
        </authorList>
    </citation>
    <scope>NUCLEOTIDE SEQUENCE</scope>
    <source>
        <strain evidence="5">REB-010B</strain>
    </source>
</reference>
<comment type="caution">
    <text evidence="5">The sequence shown here is derived from an EMBL/GenBank/DDBJ whole genome shotgun (WGS) entry which is preliminary data.</text>
</comment>
<evidence type="ECO:0000313" key="5">
    <source>
        <dbReference type="EMBL" id="KAG0324457.1"/>
    </source>
</evidence>
<feature type="region of interest" description="Disordered" evidence="3">
    <location>
        <begin position="623"/>
        <end position="654"/>
    </location>
</feature>
<dbReference type="InterPro" id="IPR007201">
    <property type="entry name" value="Mei2-like_Rrm_C"/>
</dbReference>
<dbReference type="Pfam" id="PF04059">
    <property type="entry name" value="RRM_2"/>
    <property type="match status" value="1"/>
</dbReference>
<feature type="compositionally biased region" description="Basic and acidic residues" evidence="3">
    <location>
        <begin position="431"/>
        <end position="442"/>
    </location>
</feature>
<dbReference type="InterPro" id="IPR035979">
    <property type="entry name" value="RBD_domain_sf"/>
</dbReference>
<evidence type="ECO:0000313" key="6">
    <source>
        <dbReference type="Proteomes" id="UP000738325"/>
    </source>
</evidence>
<dbReference type="InterPro" id="IPR034862">
    <property type="entry name" value="Fungal_Mei2-like_RRM3"/>
</dbReference>
<dbReference type="InterPro" id="IPR000504">
    <property type="entry name" value="RRM_dom"/>
</dbReference>
<dbReference type="GO" id="GO:0003723">
    <property type="term" value="F:RNA binding"/>
    <property type="evidence" value="ECO:0007669"/>
    <property type="project" value="UniProtKB-UniRule"/>
</dbReference>
<name>A0A9P6RNL0_9FUNG</name>
<proteinExistence type="predicted"/>
<protein>
    <recommendedName>
        <fullName evidence="4">RRM domain-containing protein</fullName>
    </recommendedName>
</protein>
<dbReference type="OrthoDB" id="417481at2759"/>
<dbReference type="EMBL" id="JAAAIP010000148">
    <property type="protein sequence ID" value="KAG0324457.1"/>
    <property type="molecule type" value="Genomic_DNA"/>
</dbReference>
<dbReference type="CDD" id="cd12532">
    <property type="entry name" value="RRM3_MEI2_fungi"/>
    <property type="match status" value="1"/>
</dbReference>
<dbReference type="PROSITE" id="PS50102">
    <property type="entry name" value="RRM"/>
    <property type="match status" value="1"/>
</dbReference>
<dbReference type="Proteomes" id="UP000738325">
    <property type="component" value="Unassembled WGS sequence"/>
</dbReference>
<feature type="compositionally biased region" description="Low complexity" evidence="3">
    <location>
        <begin position="389"/>
        <end position="399"/>
    </location>
</feature>